<dbReference type="PANTHER" id="PTHR43861:SF6">
    <property type="entry name" value="METHYLTRANSFERASE TYPE 11"/>
    <property type="match status" value="1"/>
</dbReference>
<protein>
    <submittedName>
        <fullName evidence="1">Class I SAM-dependent methyltransferase</fullName>
    </submittedName>
</protein>
<dbReference type="InterPro" id="IPR029063">
    <property type="entry name" value="SAM-dependent_MTases_sf"/>
</dbReference>
<organism evidence="1">
    <name type="scientific">candidate division WOR-3 bacterium</name>
    <dbReference type="NCBI Taxonomy" id="2052148"/>
    <lineage>
        <taxon>Bacteria</taxon>
        <taxon>Bacteria division WOR-3</taxon>
    </lineage>
</organism>
<name>A0A7C2PEA9_UNCW3</name>
<dbReference type="GO" id="GO:0032259">
    <property type="term" value="P:methylation"/>
    <property type="evidence" value="ECO:0007669"/>
    <property type="project" value="UniProtKB-KW"/>
</dbReference>
<keyword evidence="1" id="KW-0489">Methyltransferase</keyword>
<gene>
    <name evidence="1" type="ORF">ENQ77_05940</name>
</gene>
<dbReference type="PANTHER" id="PTHR43861">
    <property type="entry name" value="TRANS-ACONITATE 2-METHYLTRANSFERASE-RELATED"/>
    <property type="match status" value="1"/>
</dbReference>
<dbReference type="SUPFAM" id="SSF53335">
    <property type="entry name" value="S-adenosyl-L-methionine-dependent methyltransferases"/>
    <property type="match status" value="1"/>
</dbReference>
<dbReference type="Pfam" id="PF13489">
    <property type="entry name" value="Methyltransf_23"/>
    <property type="match status" value="1"/>
</dbReference>
<dbReference type="Gene3D" id="3.40.50.150">
    <property type="entry name" value="Vaccinia Virus protein VP39"/>
    <property type="match status" value="1"/>
</dbReference>
<sequence>MVENFYVQTNEGISVQEAKTCLLCGKEGVIIYKGLRDRLLKAPGIWSLMRCPNCDLVWVNPRPISSEIKLYEEYYTHQIDRPQKKRFEALRKAIKAKILKREFGYCGDAQGGALSQVLSLISPLREIVGANVMYLKANEKGRLLDVGCGNGRFLAQMRQFGWQVKGVEPDHKAAKLAREYYELEVFEGTLEKASFPDESFDVITMNHVIEHVMDPMQTLVECKRILKAEGKLVVVTSNIQSLGRHLFGKNWRGWEIPRHLFLFSSQSLKALCERAGFKVQRLLTSSKIAPFMWTESLLIHRNKRLLNSYKRLGVWLKLSGLAFWMIEYAICRWGAPQGEEIVLEAVK</sequence>
<dbReference type="AlphaFoldDB" id="A0A7C2PEA9"/>
<evidence type="ECO:0000313" key="1">
    <source>
        <dbReference type="EMBL" id="HEN28178.1"/>
    </source>
</evidence>
<dbReference type="CDD" id="cd02440">
    <property type="entry name" value="AdoMet_MTases"/>
    <property type="match status" value="1"/>
</dbReference>
<accession>A0A7C2PEA9</accession>
<comment type="caution">
    <text evidence="1">The sequence shown here is derived from an EMBL/GenBank/DDBJ whole genome shotgun (WGS) entry which is preliminary data.</text>
</comment>
<dbReference type="GO" id="GO:0008168">
    <property type="term" value="F:methyltransferase activity"/>
    <property type="evidence" value="ECO:0007669"/>
    <property type="project" value="UniProtKB-KW"/>
</dbReference>
<reference evidence="1" key="1">
    <citation type="journal article" date="2020" name="mSystems">
        <title>Genome- and Community-Level Interaction Insights into Carbon Utilization and Element Cycling Functions of Hydrothermarchaeota in Hydrothermal Sediment.</title>
        <authorList>
            <person name="Zhou Z."/>
            <person name="Liu Y."/>
            <person name="Xu W."/>
            <person name="Pan J."/>
            <person name="Luo Z.H."/>
            <person name="Li M."/>
        </authorList>
    </citation>
    <scope>NUCLEOTIDE SEQUENCE [LARGE SCALE GENOMIC DNA]</scope>
    <source>
        <strain evidence="1">SpSt-34</strain>
    </source>
</reference>
<keyword evidence="1" id="KW-0808">Transferase</keyword>
<proteinExistence type="predicted"/>
<dbReference type="EMBL" id="DSOL01000165">
    <property type="protein sequence ID" value="HEN28178.1"/>
    <property type="molecule type" value="Genomic_DNA"/>
</dbReference>